<feature type="transmembrane region" description="Helical" evidence="6">
    <location>
        <begin position="48"/>
        <end position="67"/>
    </location>
</feature>
<dbReference type="CDD" id="cd06579">
    <property type="entry name" value="TM_PBP1_transp_AraH_like"/>
    <property type="match status" value="1"/>
</dbReference>
<sequence length="312" mass="32279">MSTLLLSRRLPVAADRIATAIRIAAIGCLVLFAVTTPGFLSAPAIRSFLTTMSFVGCVAVGMSFITIGGSLMSFSLGVGLSATTIVFVAALPLGLWPAAGLAILFSCLLNGVQGLVIGYLRANPIIVTMASFALITGIATQITAGRGIYAFGTETAAFKGNLGPVPLPLAVFLGVVVAGQAILGHTRIGRQIILTGSNPRSVLAAGIEPWRPITWSFVLAGFFTAFAAILMAARYGSGDLQHGIGMEYHAISAVLVGGTAIHGGSGSILRTFFGTLIIAVFQAVLVLRGFSTELQHLALGVLVLLVIILQRK</sequence>
<evidence type="ECO:0000256" key="3">
    <source>
        <dbReference type="ARBA" id="ARBA00022692"/>
    </source>
</evidence>
<evidence type="ECO:0000256" key="1">
    <source>
        <dbReference type="ARBA" id="ARBA00004651"/>
    </source>
</evidence>
<keyword evidence="8" id="KW-1185">Reference proteome</keyword>
<proteinExistence type="predicted"/>
<protein>
    <recommendedName>
        <fullName evidence="9">ABC transporter permease</fullName>
    </recommendedName>
</protein>
<gene>
    <name evidence="7" type="ORF">CVM52_00125</name>
</gene>
<dbReference type="GO" id="GO:0005886">
    <property type="term" value="C:plasma membrane"/>
    <property type="evidence" value="ECO:0007669"/>
    <property type="project" value="UniProtKB-SubCell"/>
</dbReference>
<dbReference type="PANTHER" id="PTHR32196">
    <property type="entry name" value="ABC TRANSPORTER PERMEASE PROTEIN YPHD-RELATED-RELATED"/>
    <property type="match status" value="1"/>
</dbReference>
<dbReference type="RefSeq" id="WP_100160700.1">
    <property type="nucleotide sequence ID" value="NZ_PGTB01000001.1"/>
</dbReference>
<evidence type="ECO:0000256" key="5">
    <source>
        <dbReference type="ARBA" id="ARBA00023136"/>
    </source>
</evidence>
<dbReference type="PANTHER" id="PTHR32196:SF63">
    <property type="entry name" value="INNER MEMBRANE ABC TRANSPORTER PERMEASE PROTEIN YJFF"/>
    <property type="match status" value="1"/>
</dbReference>
<comment type="caution">
    <text evidence="7">The sequence shown here is derived from an EMBL/GenBank/DDBJ whole genome shotgun (WGS) entry which is preliminary data.</text>
</comment>
<evidence type="ECO:0000313" key="8">
    <source>
        <dbReference type="Proteomes" id="UP000231553"/>
    </source>
</evidence>
<dbReference type="OrthoDB" id="5422926at2"/>
<evidence type="ECO:0008006" key="9">
    <source>
        <dbReference type="Google" id="ProtNLM"/>
    </source>
</evidence>
<keyword evidence="2" id="KW-1003">Cell membrane</keyword>
<organism evidence="7 8">
    <name type="scientific">Pseudooceanicola lipolyticus</name>
    <dbReference type="NCBI Taxonomy" id="2029104"/>
    <lineage>
        <taxon>Bacteria</taxon>
        <taxon>Pseudomonadati</taxon>
        <taxon>Pseudomonadota</taxon>
        <taxon>Alphaproteobacteria</taxon>
        <taxon>Rhodobacterales</taxon>
        <taxon>Paracoccaceae</taxon>
        <taxon>Pseudooceanicola</taxon>
    </lineage>
</organism>
<keyword evidence="5 6" id="KW-0472">Membrane</keyword>
<accession>A0A2M8J719</accession>
<reference evidence="7 8" key="1">
    <citation type="journal article" date="2018" name="Int. J. Syst. Evol. Microbiol.">
        <title>Pseudooceanicola lipolyticus sp. nov., a marine alphaproteobacterium, reclassification of Oceanicola flagellatus as Pseudooceanicola flagellatus comb. nov. and emended description of the genus Pseudooceanicola.</title>
        <authorList>
            <person name="Huang M.-M."/>
            <person name="Guo L.-L."/>
            <person name="Wu Y.-H."/>
            <person name="Lai Q.-L."/>
            <person name="Shao Z.-Z."/>
            <person name="Wang C.-S."/>
            <person name="Wu M."/>
            <person name="Xu X.-W."/>
        </authorList>
    </citation>
    <scope>NUCLEOTIDE SEQUENCE [LARGE SCALE GENOMIC DNA]</scope>
    <source>
        <strain evidence="7 8">157</strain>
    </source>
</reference>
<dbReference type="AlphaFoldDB" id="A0A2M8J719"/>
<feature type="transmembrane region" description="Helical" evidence="6">
    <location>
        <begin position="21"/>
        <end position="42"/>
    </location>
</feature>
<keyword evidence="3 6" id="KW-0812">Transmembrane</keyword>
<dbReference type="Proteomes" id="UP000231553">
    <property type="component" value="Unassembled WGS sequence"/>
</dbReference>
<feature type="transmembrane region" description="Helical" evidence="6">
    <location>
        <begin position="294"/>
        <end position="310"/>
    </location>
</feature>
<feature type="transmembrane region" description="Helical" evidence="6">
    <location>
        <begin position="164"/>
        <end position="183"/>
    </location>
</feature>
<feature type="transmembrane region" description="Helical" evidence="6">
    <location>
        <begin position="268"/>
        <end position="288"/>
    </location>
</feature>
<dbReference type="EMBL" id="PGTB01000001">
    <property type="protein sequence ID" value="PJE38571.1"/>
    <property type="molecule type" value="Genomic_DNA"/>
</dbReference>
<comment type="subcellular location">
    <subcellularLocation>
        <location evidence="1">Cell membrane</location>
        <topology evidence="1">Multi-pass membrane protein</topology>
    </subcellularLocation>
</comment>
<name>A0A2M8J719_9RHOB</name>
<feature type="transmembrane region" description="Helical" evidence="6">
    <location>
        <begin position="217"/>
        <end position="236"/>
    </location>
</feature>
<evidence type="ECO:0000256" key="4">
    <source>
        <dbReference type="ARBA" id="ARBA00022989"/>
    </source>
</evidence>
<keyword evidence="4 6" id="KW-1133">Transmembrane helix</keyword>
<dbReference type="InterPro" id="IPR001851">
    <property type="entry name" value="ABC_transp_permease"/>
</dbReference>
<dbReference type="GO" id="GO:0022857">
    <property type="term" value="F:transmembrane transporter activity"/>
    <property type="evidence" value="ECO:0007669"/>
    <property type="project" value="InterPro"/>
</dbReference>
<dbReference type="Pfam" id="PF02653">
    <property type="entry name" value="BPD_transp_2"/>
    <property type="match status" value="1"/>
</dbReference>
<evidence type="ECO:0000256" key="6">
    <source>
        <dbReference type="SAM" id="Phobius"/>
    </source>
</evidence>
<evidence type="ECO:0000313" key="7">
    <source>
        <dbReference type="EMBL" id="PJE38571.1"/>
    </source>
</evidence>
<evidence type="ECO:0000256" key="2">
    <source>
        <dbReference type="ARBA" id="ARBA00022475"/>
    </source>
</evidence>